<dbReference type="RefSeq" id="WP_307334130.1">
    <property type="nucleotide sequence ID" value="NZ_JAUSUQ010000001.1"/>
</dbReference>
<dbReference type="SUPFAM" id="SSF56059">
    <property type="entry name" value="Glutathione synthetase ATP-binding domain-like"/>
    <property type="match status" value="1"/>
</dbReference>
<protein>
    <recommendedName>
        <fullName evidence="3">Alpha-L-glutamate ligase</fullName>
    </recommendedName>
</protein>
<dbReference type="Gene3D" id="3.30.470.20">
    <property type="entry name" value="ATP-grasp fold, B domain"/>
    <property type="match status" value="1"/>
</dbReference>
<dbReference type="EMBL" id="JAUSUQ010000001">
    <property type="protein sequence ID" value="MDQ0337246.1"/>
    <property type="molecule type" value="Genomic_DNA"/>
</dbReference>
<gene>
    <name evidence="1" type="ORF">J2S00_000016</name>
</gene>
<organism evidence="1 2">
    <name type="scientific">Caldalkalibacillus uzonensis</name>
    <dbReference type="NCBI Taxonomy" id="353224"/>
    <lineage>
        <taxon>Bacteria</taxon>
        <taxon>Bacillati</taxon>
        <taxon>Bacillota</taxon>
        <taxon>Bacilli</taxon>
        <taxon>Bacillales</taxon>
        <taxon>Bacillaceae</taxon>
        <taxon>Caldalkalibacillus</taxon>
    </lineage>
</organism>
<keyword evidence="2" id="KW-1185">Reference proteome</keyword>
<accession>A0ABU0CMX3</accession>
<sequence length="74" mass="8451">MKDFHHPLLAKYERFLRDNGIHFAGIEFIQDQYGQIYTYDVNTNTNYNPQAEQAAGVSGMRAIAQFLAQALKSL</sequence>
<name>A0ABU0CMX3_9BACI</name>
<reference evidence="1 2" key="1">
    <citation type="submission" date="2023-07" db="EMBL/GenBank/DDBJ databases">
        <title>Genomic Encyclopedia of Type Strains, Phase IV (KMG-IV): sequencing the most valuable type-strain genomes for metagenomic binning, comparative biology and taxonomic classification.</title>
        <authorList>
            <person name="Goeker M."/>
        </authorList>
    </citation>
    <scope>NUCLEOTIDE SEQUENCE [LARGE SCALE GENOMIC DNA]</scope>
    <source>
        <strain evidence="1 2">DSM 17740</strain>
    </source>
</reference>
<comment type="caution">
    <text evidence="1">The sequence shown here is derived from an EMBL/GenBank/DDBJ whole genome shotgun (WGS) entry which is preliminary data.</text>
</comment>
<evidence type="ECO:0000313" key="2">
    <source>
        <dbReference type="Proteomes" id="UP001232445"/>
    </source>
</evidence>
<evidence type="ECO:0008006" key="3">
    <source>
        <dbReference type="Google" id="ProtNLM"/>
    </source>
</evidence>
<proteinExistence type="predicted"/>
<dbReference type="Proteomes" id="UP001232445">
    <property type="component" value="Unassembled WGS sequence"/>
</dbReference>
<evidence type="ECO:0000313" key="1">
    <source>
        <dbReference type="EMBL" id="MDQ0337246.1"/>
    </source>
</evidence>